<comment type="caution">
    <text evidence="2">The sequence shown here is derived from an EMBL/GenBank/DDBJ whole genome shotgun (WGS) entry which is preliminary data.</text>
</comment>
<sequence>MSALQRAWFGQSRTTRRLWLAAGAGGLLGGLQWRFAAEMWLRPKPAELVAAVVLGLSLLVLAWLGPGLLWELGKYCRRWWVRLLSMALALAGWCAALLASFGIVLVVLWGLVAAIA</sequence>
<evidence type="ECO:0000313" key="2">
    <source>
        <dbReference type="EMBL" id="RAK67082.1"/>
    </source>
</evidence>
<reference evidence="3" key="1">
    <citation type="submission" date="2018-05" db="EMBL/GenBank/DDBJ databases">
        <authorList>
            <person name="Nie L."/>
        </authorList>
    </citation>
    <scope>NUCLEOTIDE SEQUENCE [LARGE SCALE GENOMIC DNA]</scope>
    <source>
        <strain evidence="3">NL</strain>
    </source>
</reference>
<keyword evidence="1" id="KW-1133">Transmembrane helix</keyword>
<dbReference type="RefSeq" id="WP_111478503.1">
    <property type="nucleotide sequence ID" value="NZ_QHKM01000003.1"/>
</dbReference>
<protein>
    <submittedName>
        <fullName evidence="2">Uncharacterized protein</fullName>
    </submittedName>
</protein>
<evidence type="ECO:0000313" key="3">
    <source>
        <dbReference type="Proteomes" id="UP000248553"/>
    </source>
</evidence>
<proteinExistence type="predicted"/>
<dbReference type="AlphaFoldDB" id="A0A328BHX6"/>
<dbReference type="Proteomes" id="UP000248553">
    <property type="component" value="Unassembled WGS sequence"/>
</dbReference>
<accession>A0A328BHX6</accession>
<feature type="transmembrane region" description="Helical" evidence="1">
    <location>
        <begin position="90"/>
        <end position="115"/>
    </location>
</feature>
<keyword evidence="1" id="KW-0812">Transmembrane</keyword>
<organism evidence="2 3">
    <name type="scientific">Hymenobacter edaphi</name>
    <dbReference type="NCBI Taxonomy" id="2211146"/>
    <lineage>
        <taxon>Bacteria</taxon>
        <taxon>Pseudomonadati</taxon>
        <taxon>Bacteroidota</taxon>
        <taxon>Cytophagia</taxon>
        <taxon>Cytophagales</taxon>
        <taxon>Hymenobacteraceae</taxon>
        <taxon>Hymenobacter</taxon>
    </lineage>
</organism>
<feature type="transmembrane region" description="Helical" evidence="1">
    <location>
        <begin position="48"/>
        <end position="70"/>
    </location>
</feature>
<dbReference type="EMBL" id="QHKM01000003">
    <property type="protein sequence ID" value="RAK67082.1"/>
    <property type="molecule type" value="Genomic_DNA"/>
</dbReference>
<feature type="transmembrane region" description="Helical" evidence="1">
    <location>
        <begin position="18"/>
        <end position="36"/>
    </location>
</feature>
<keyword evidence="3" id="KW-1185">Reference proteome</keyword>
<gene>
    <name evidence="2" type="ORF">DLM85_12860</name>
</gene>
<evidence type="ECO:0000256" key="1">
    <source>
        <dbReference type="SAM" id="Phobius"/>
    </source>
</evidence>
<keyword evidence="1" id="KW-0472">Membrane</keyword>
<name>A0A328BHX6_9BACT</name>